<proteinExistence type="predicted"/>
<accession>J9H2E2</accession>
<evidence type="ECO:0000313" key="2">
    <source>
        <dbReference type="EMBL" id="EJX10023.1"/>
    </source>
</evidence>
<dbReference type="AlphaFoldDB" id="J9H2E2"/>
<feature type="region of interest" description="Disordered" evidence="1">
    <location>
        <begin position="27"/>
        <end position="46"/>
    </location>
</feature>
<sequence length="46" mass="5764">MAYRYFPATHGEAWIEFHRTLFRSHPKTMSRLSPCRSNQPWRYRHR</sequence>
<name>J9H2E2_9ZZZZ</name>
<reference evidence="2" key="1">
    <citation type="journal article" date="2012" name="PLoS ONE">
        <title>Gene sets for utilization of primary and secondary nutrition supplies in the distal gut of endangered iberian lynx.</title>
        <authorList>
            <person name="Alcaide M."/>
            <person name="Messina E."/>
            <person name="Richter M."/>
            <person name="Bargiela R."/>
            <person name="Peplies J."/>
            <person name="Huws S.A."/>
            <person name="Newbold C.J."/>
            <person name="Golyshin P.N."/>
            <person name="Simon M.A."/>
            <person name="Lopez G."/>
            <person name="Yakimov M.M."/>
            <person name="Ferrer M."/>
        </authorList>
    </citation>
    <scope>NUCLEOTIDE SEQUENCE</scope>
</reference>
<dbReference type="EMBL" id="AMCI01000272">
    <property type="protein sequence ID" value="EJX10023.1"/>
    <property type="molecule type" value="Genomic_DNA"/>
</dbReference>
<organism evidence="2">
    <name type="scientific">gut metagenome</name>
    <dbReference type="NCBI Taxonomy" id="749906"/>
    <lineage>
        <taxon>unclassified sequences</taxon>
        <taxon>metagenomes</taxon>
        <taxon>organismal metagenomes</taxon>
    </lineage>
</organism>
<comment type="caution">
    <text evidence="2">The sequence shown here is derived from an EMBL/GenBank/DDBJ whole genome shotgun (WGS) entry which is preliminary data.</text>
</comment>
<protein>
    <submittedName>
        <fullName evidence="2">Uncharacterized protein</fullName>
    </submittedName>
</protein>
<evidence type="ECO:0000256" key="1">
    <source>
        <dbReference type="SAM" id="MobiDB-lite"/>
    </source>
</evidence>
<gene>
    <name evidence="2" type="ORF">EVA_01869</name>
</gene>